<comment type="caution">
    <text evidence="4">The sequence shown here is derived from an EMBL/GenBank/DDBJ whole genome shotgun (WGS) entry which is preliminary data.</text>
</comment>
<dbReference type="EMBL" id="VCGU01000011">
    <property type="protein sequence ID" value="TRY67768.1"/>
    <property type="molecule type" value="Genomic_DNA"/>
</dbReference>
<dbReference type="AlphaFoldDB" id="A0A553NQP3"/>
<proteinExistence type="predicted"/>
<dbReference type="Proteomes" id="UP000318571">
    <property type="component" value="Chromosome 4"/>
</dbReference>
<feature type="repeat" description="WD" evidence="3">
    <location>
        <begin position="342"/>
        <end position="384"/>
    </location>
</feature>
<dbReference type="STRING" id="6832.A0A553NQP3"/>
<accession>A0A553NQP3</accession>
<keyword evidence="2" id="KW-0677">Repeat</keyword>
<dbReference type="Pfam" id="PF00400">
    <property type="entry name" value="WD40"/>
    <property type="match status" value="3"/>
</dbReference>
<dbReference type="InterPro" id="IPR001680">
    <property type="entry name" value="WD40_rpt"/>
</dbReference>
<dbReference type="PROSITE" id="PS50082">
    <property type="entry name" value="WD_REPEATS_2"/>
    <property type="match status" value="3"/>
</dbReference>
<dbReference type="InterPro" id="IPR015943">
    <property type="entry name" value="WD40/YVTN_repeat-like_dom_sf"/>
</dbReference>
<evidence type="ECO:0000256" key="1">
    <source>
        <dbReference type="ARBA" id="ARBA00022574"/>
    </source>
</evidence>
<dbReference type="PANTHER" id="PTHR22847">
    <property type="entry name" value="WD40 REPEAT PROTEIN"/>
    <property type="match status" value="1"/>
</dbReference>
<dbReference type="GO" id="GO:1990234">
    <property type="term" value="C:transferase complex"/>
    <property type="evidence" value="ECO:0007669"/>
    <property type="project" value="UniProtKB-ARBA"/>
</dbReference>
<evidence type="ECO:0000256" key="3">
    <source>
        <dbReference type="PROSITE-ProRule" id="PRU00221"/>
    </source>
</evidence>
<evidence type="ECO:0000313" key="4">
    <source>
        <dbReference type="EMBL" id="TRY67768.1"/>
    </source>
</evidence>
<evidence type="ECO:0000313" key="5">
    <source>
        <dbReference type="Proteomes" id="UP000318571"/>
    </source>
</evidence>
<reference evidence="4 5" key="1">
    <citation type="journal article" date="2018" name="Nat. Ecol. Evol.">
        <title>Genomic signatures of mitonuclear coevolution across populations of Tigriopus californicus.</title>
        <authorList>
            <person name="Barreto F.S."/>
            <person name="Watson E.T."/>
            <person name="Lima T.G."/>
            <person name="Willett C.S."/>
            <person name="Edmands S."/>
            <person name="Li W."/>
            <person name="Burton R.S."/>
        </authorList>
    </citation>
    <scope>NUCLEOTIDE SEQUENCE [LARGE SCALE GENOMIC DNA]</scope>
    <source>
        <strain evidence="4 5">San Diego</strain>
    </source>
</reference>
<organism evidence="4 5">
    <name type="scientific">Tigriopus californicus</name>
    <name type="common">Marine copepod</name>
    <dbReference type="NCBI Taxonomy" id="6832"/>
    <lineage>
        <taxon>Eukaryota</taxon>
        <taxon>Metazoa</taxon>
        <taxon>Ecdysozoa</taxon>
        <taxon>Arthropoda</taxon>
        <taxon>Crustacea</taxon>
        <taxon>Multicrustacea</taxon>
        <taxon>Hexanauplia</taxon>
        <taxon>Copepoda</taxon>
        <taxon>Harpacticoida</taxon>
        <taxon>Harpacticidae</taxon>
        <taxon>Tigriopus</taxon>
    </lineage>
</organism>
<sequence length="498" mass="56846">MLHVLPATFYPEKSYLIPGLNGMEFLLDRPGFAHLIYNILDHLDISTLARLELICQSWRNFMIREQVWQHVVDHRLAGEGTWLRDRLSQNYSTFDMAQKDRENGDLATASMKLRQLAWRIQRGYLGAWKDQYADLVKIQEAKFVRAMKLRGRYVLFAMGGAVMVRPLFPLTSPTVETPGLEDVPPMETGNRSVPFVQFGGGHRREVNEFDINGKFVATVGRDRRLVLWTINWTTKELSDEDIQLHCAVSEAHKRLITTVKFINPHTLATSSRDHTIKIWHIKPGQEGQGYACDLTLEQTLQSHTHSVWCIDVTQDFIVSGSADKIQRAWKFDGDQWVEHHAFKGHSTGVRNVMIFQSMPSFFVSGDLLGEVKVWNLETKEIQYEVPEIESQGWFRHSGAVVSLSEAPGILAVMFGNIRIGLYNSLNVAVSLDLFRIVDVTPIVPQGFVRSITMTKFQLFLATVTGQNDIAVLDIWDELKCQSRLESNVVGQEWQFNLK</sequence>
<dbReference type="InterPro" id="IPR036047">
    <property type="entry name" value="F-box-like_dom_sf"/>
</dbReference>
<dbReference type="SMART" id="SM00320">
    <property type="entry name" value="WD40"/>
    <property type="match status" value="4"/>
</dbReference>
<dbReference type="Gene3D" id="2.130.10.10">
    <property type="entry name" value="YVTN repeat-like/Quinoprotein amine dehydrogenase"/>
    <property type="match status" value="1"/>
</dbReference>
<keyword evidence="5" id="KW-1185">Reference proteome</keyword>
<dbReference type="InterPro" id="IPR036322">
    <property type="entry name" value="WD40_repeat_dom_sf"/>
</dbReference>
<evidence type="ECO:0000256" key="2">
    <source>
        <dbReference type="ARBA" id="ARBA00022737"/>
    </source>
</evidence>
<dbReference type="SUPFAM" id="SSF81383">
    <property type="entry name" value="F-box domain"/>
    <property type="match status" value="1"/>
</dbReference>
<feature type="repeat" description="WD" evidence="3">
    <location>
        <begin position="249"/>
        <end position="289"/>
    </location>
</feature>
<feature type="repeat" description="WD" evidence="3">
    <location>
        <begin position="300"/>
        <end position="339"/>
    </location>
</feature>
<protein>
    <submittedName>
        <fullName evidence="4">Uncharacterized protein</fullName>
    </submittedName>
</protein>
<dbReference type="SUPFAM" id="SSF50978">
    <property type="entry name" value="WD40 repeat-like"/>
    <property type="match status" value="1"/>
</dbReference>
<dbReference type="PANTHER" id="PTHR22847:SF637">
    <property type="entry name" value="WD REPEAT DOMAIN 5B"/>
    <property type="match status" value="1"/>
</dbReference>
<keyword evidence="1 3" id="KW-0853">WD repeat</keyword>
<dbReference type="Gene3D" id="1.20.1280.50">
    <property type="match status" value="1"/>
</dbReference>
<name>A0A553NQP3_TIGCA</name>
<gene>
    <name evidence="4" type="ORF">TCAL_05162</name>
</gene>